<evidence type="ECO:0000313" key="1">
    <source>
        <dbReference type="EMBL" id="KAH7867361.1"/>
    </source>
</evidence>
<gene>
    <name evidence="1" type="ORF">Vadar_032485</name>
</gene>
<keyword evidence="2" id="KW-1185">Reference proteome</keyword>
<dbReference type="EMBL" id="CM037159">
    <property type="protein sequence ID" value="KAH7867361.1"/>
    <property type="molecule type" value="Genomic_DNA"/>
</dbReference>
<sequence>MHSSCETQLKNQILKSLEIFCVAGGDEGMEMGDSSEDEAMEIGDIDGKGSAARQAETKKGKEEKQPPPSSPSLSPLAFSLYSFGLRLDNQVDAMDADERLTALKRAYADIILNTAKEAAARIMVSERKAVRFQHELSAAKEQGLQMLLRLKQMMDSKVSEAELKYMHQQRKIGVLEGQVQNAEDRASVAAVTSLSQQRKIEELEAQLHEAEDIVKDLREELQEMQAELERVRKNKLQHSGERDTAPQAQTLQADNGFHNFQSVVFSPPASRLECFSTSDIMDSAVNQRDQVYKSYNGNEYVGNSHIGKPEFPCVSEENKLDISPSVVFHPPESRLESFTVSDVKSSALNQQHDPYNCHKATDLRMMNASFSKPDLPSIVLRSKEPELYRNRRTQRIRAFEEKLMAGELSFPNTVDDATYETSGREDGEVEGICKTPTFNADNRRSTEKKCVLRADSSWHQVQKIRVSRRKRRRGSTFKKSKTPSSRYLCNQVGKRDQSSDSIRQSGGDPSKLAPLLSTNKTDNSILLKCTKATESETEFVEAGSVQNTVNKDQTSTDKFLLTELVSGSAENSSVPIFRRDVEKVDVPVVNLETKTYATSDGFPNQPVPDRVIKYTFQRKRKKESLSSPDGNANAEESILKKKAAENGPVQMEKSSSITESSRGSRRVAQVARQLISLSEKKWWQ</sequence>
<organism evidence="1 2">
    <name type="scientific">Vaccinium darrowii</name>
    <dbReference type="NCBI Taxonomy" id="229202"/>
    <lineage>
        <taxon>Eukaryota</taxon>
        <taxon>Viridiplantae</taxon>
        <taxon>Streptophyta</taxon>
        <taxon>Embryophyta</taxon>
        <taxon>Tracheophyta</taxon>
        <taxon>Spermatophyta</taxon>
        <taxon>Magnoliopsida</taxon>
        <taxon>eudicotyledons</taxon>
        <taxon>Gunneridae</taxon>
        <taxon>Pentapetalae</taxon>
        <taxon>asterids</taxon>
        <taxon>Ericales</taxon>
        <taxon>Ericaceae</taxon>
        <taxon>Vaccinioideae</taxon>
        <taxon>Vaccinieae</taxon>
        <taxon>Vaccinium</taxon>
    </lineage>
</organism>
<proteinExistence type="predicted"/>
<protein>
    <submittedName>
        <fullName evidence="1">Uncharacterized protein</fullName>
    </submittedName>
</protein>
<evidence type="ECO:0000313" key="2">
    <source>
        <dbReference type="Proteomes" id="UP000828048"/>
    </source>
</evidence>
<reference evidence="1 2" key="1">
    <citation type="journal article" date="2021" name="Hortic Res">
        <title>High-quality reference genome and annotation aids understanding of berry development for evergreen blueberry (Vaccinium darrowii).</title>
        <authorList>
            <person name="Yu J."/>
            <person name="Hulse-Kemp A.M."/>
            <person name="Babiker E."/>
            <person name="Staton M."/>
        </authorList>
    </citation>
    <scope>NUCLEOTIDE SEQUENCE [LARGE SCALE GENOMIC DNA]</scope>
    <source>
        <strain evidence="2">cv. NJ 8807/NJ 8810</strain>
        <tissue evidence="1">Young leaf</tissue>
    </source>
</reference>
<comment type="caution">
    <text evidence="1">The sequence shown here is derived from an EMBL/GenBank/DDBJ whole genome shotgun (WGS) entry which is preliminary data.</text>
</comment>
<name>A0ACB7ZN02_9ERIC</name>
<accession>A0ACB7ZN02</accession>
<dbReference type="Proteomes" id="UP000828048">
    <property type="component" value="Chromosome 9"/>
</dbReference>